<gene>
    <name evidence="4" type="ORF">V6N12_072721</name>
</gene>
<protein>
    <recommendedName>
        <fullName evidence="6">Pentatricopeptide repeat-containing protein</fullName>
    </recommendedName>
</protein>
<reference evidence="4 5" key="1">
    <citation type="journal article" date="2024" name="G3 (Bethesda)">
        <title>Genome assembly of Hibiscus sabdariffa L. provides insights into metabolisms of medicinal natural products.</title>
        <authorList>
            <person name="Kim T."/>
        </authorList>
    </citation>
    <scope>NUCLEOTIDE SEQUENCE [LARGE SCALE GENOMIC DNA]</scope>
    <source>
        <strain evidence="4">TK-2024</strain>
        <tissue evidence="4">Old leaves</tissue>
    </source>
</reference>
<evidence type="ECO:0000313" key="4">
    <source>
        <dbReference type="EMBL" id="KAK8507463.1"/>
    </source>
</evidence>
<dbReference type="PROSITE" id="PS51375">
    <property type="entry name" value="PPR"/>
    <property type="match status" value="2"/>
</dbReference>
<feature type="repeat" description="PPR" evidence="3">
    <location>
        <begin position="9"/>
        <end position="43"/>
    </location>
</feature>
<evidence type="ECO:0000256" key="3">
    <source>
        <dbReference type="PROSITE-ProRule" id="PRU00708"/>
    </source>
</evidence>
<dbReference type="Pfam" id="PF01535">
    <property type="entry name" value="PPR"/>
    <property type="match status" value="2"/>
</dbReference>
<proteinExistence type="inferred from homology"/>
<organism evidence="4 5">
    <name type="scientific">Hibiscus sabdariffa</name>
    <name type="common">roselle</name>
    <dbReference type="NCBI Taxonomy" id="183260"/>
    <lineage>
        <taxon>Eukaryota</taxon>
        <taxon>Viridiplantae</taxon>
        <taxon>Streptophyta</taxon>
        <taxon>Embryophyta</taxon>
        <taxon>Tracheophyta</taxon>
        <taxon>Spermatophyta</taxon>
        <taxon>Magnoliopsida</taxon>
        <taxon>eudicotyledons</taxon>
        <taxon>Gunneridae</taxon>
        <taxon>Pentapetalae</taxon>
        <taxon>rosids</taxon>
        <taxon>malvids</taxon>
        <taxon>Malvales</taxon>
        <taxon>Malvaceae</taxon>
        <taxon>Malvoideae</taxon>
        <taxon>Hibiscus</taxon>
    </lineage>
</organism>
<name>A0ABR2BJY0_9ROSI</name>
<dbReference type="NCBIfam" id="TIGR00756">
    <property type="entry name" value="PPR"/>
    <property type="match status" value="3"/>
</dbReference>
<dbReference type="PANTHER" id="PTHR47939:SF13">
    <property type="entry name" value="OS03G0201400 PROTEIN"/>
    <property type="match status" value="1"/>
</dbReference>
<sequence length="147" mass="16393">MVCKGIKVDLVAYKALICSSCRIGKVSEAKSLMEEMLKSDILPDPQICRALIQCYCKQSDINKAESLLSFFAKEFQIFDTESYNFLVRTYTESGDMDELMGLQDRMMKLGFAPNSLTCKSNLGIMLLWLLEVNGAVDMTAGWFTGAG</sequence>
<keyword evidence="2" id="KW-0677">Repeat</keyword>
<dbReference type="InterPro" id="IPR002885">
    <property type="entry name" value="PPR_rpt"/>
</dbReference>
<comment type="similarity">
    <text evidence="1">Belongs to the PPR family. P subfamily.</text>
</comment>
<comment type="caution">
    <text evidence="4">The sequence shown here is derived from an EMBL/GenBank/DDBJ whole genome shotgun (WGS) entry which is preliminary data.</text>
</comment>
<dbReference type="Pfam" id="PF12854">
    <property type="entry name" value="PPR_1"/>
    <property type="match status" value="1"/>
</dbReference>
<dbReference type="Gene3D" id="1.25.40.10">
    <property type="entry name" value="Tetratricopeptide repeat domain"/>
    <property type="match status" value="1"/>
</dbReference>
<evidence type="ECO:0000313" key="5">
    <source>
        <dbReference type="Proteomes" id="UP001472677"/>
    </source>
</evidence>
<evidence type="ECO:0000256" key="2">
    <source>
        <dbReference type="ARBA" id="ARBA00022737"/>
    </source>
</evidence>
<dbReference type="EMBL" id="JBBPBM010000108">
    <property type="protein sequence ID" value="KAK8507463.1"/>
    <property type="molecule type" value="Genomic_DNA"/>
</dbReference>
<dbReference type="InterPro" id="IPR050667">
    <property type="entry name" value="PPR-containing_protein"/>
</dbReference>
<dbReference type="InterPro" id="IPR011990">
    <property type="entry name" value="TPR-like_helical_dom_sf"/>
</dbReference>
<dbReference type="PANTHER" id="PTHR47939">
    <property type="entry name" value="MEMBRANE-ASSOCIATED SALT-INDUCIBLE PROTEIN-LIKE"/>
    <property type="match status" value="1"/>
</dbReference>
<keyword evidence="5" id="KW-1185">Reference proteome</keyword>
<evidence type="ECO:0008006" key="6">
    <source>
        <dbReference type="Google" id="ProtNLM"/>
    </source>
</evidence>
<dbReference type="Proteomes" id="UP001472677">
    <property type="component" value="Unassembled WGS sequence"/>
</dbReference>
<accession>A0ABR2BJY0</accession>
<feature type="repeat" description="PPR" evidence="3">
    <location>
        <begin position="79"/>
        <end position="113"/>
    </location>
</feature>
<evidence type="ECO:0000256" key="1">
    <source>
        <dbReference type="ARBA" id="ARBA00007626"/>
    </source>
</evidence>